<evidence type="ECO:0000256" key="2">
    <source>
        <dbReference type="ARBA" id="ARBA00022448"/>
    </source>
</evidence>
<evidence type="ECO:0000313" key="5">
    <source>
        <dbReference type="Proteomes" id="UP000032503"/>
    </source>
</evidence>
<dbReference type="Pfam" id="PF01547">
    <property type="entry name" value="SBP_bac_1"/>
    <property type="match status" value="1"/>
</dbReference>
<dbReference type="PROSITE" id="PS51257">
    <property type="entry name" value="PROKAR_LIPOPROTEIN"/>
    <property type="match status" value="1"/>
</dbReference>
<dbReference type="Gene3D" id="3.40.190.10">
    <property type="entry name" value="Periplasmic binding protein-like II"/>
    <property type="match status" value="2"/>
</dbReference>
<proteinExistence type="inferred from homology"/>
<evidence type="ECO:0000313" key="4">
    <source>
        <dbReference type="EMBL" id="SKA79273.1"/>
    </source>
</evidence>
<reference evidence="3" key="2">
    <citation type="submission" date="2015-02" db="EMBL/GenBank/DDBJ databases">
        <authorList>
            <person name="Vasilyev I.Y."/>
            <person name="Siniagina M.N."/>
            <person name="Malanin S.Y."/>
            <person name="Boulygina E.A."/>
            <person name="Grygoryeva T.V."/>
            <person name="Yarullina D.R."/>
            <person name="Ilinskaya O.N."/>
        </authorList>
    </citation>
    <scope>NUCLEOTIDE SEQUENCE</scope>
    <source>
        <strain evidence="3">VKM Ac-1804</strain>
    </source>
</reference>
<reference evidence="6" key="3">
    <citation type="submission" date="2017-02" db="EMBL/GenBank/DDBJ databases">
        <authorList>
            <person name="Varghese N."/>
            <person name="Submissions S."/>
        </authorList>
    </citation>
    <scope>NUCLEOTIDE SEQUENCE [LARGE SCALE GENOMIC DNA]</scope>
    <source>
        <strain evidence="6">VKM Ac-2052</strain>
    </source>
</reference>
<dbReference type="EMBL" id="JYFC01000003">
    <property type="protein sequence ID" value="KJC64336.1"/>
    <property type="molecule type" value="Genomic_DNA"/>
</dbReference>
<protein>
    <submittedName>
        <fullName evidence="3 4">ABC transporter substrate-binding protein</fullName>
    </submittedName>
</protein>
<sequence length="435" mass="45604">MTRPMRRRAALVPIVASAGALALLLTGCGGGGGGASSAATQFTYLINSENTTIPGQLTALADDQCKAENTALPLKVETVPQTNLDQKLQLLAGQNSLPVMYAAGNAPDLTKTLDKSGNVVDFEKALTDLGAIDDIEPAAVSTIKALYGGKFNVLPYQYNIEGIWYNKQIFADAGIEVPQTWDELVAAADTISKTGVTPFAASGEQGWPLTRLVGDYLFRDLGPDALQKVADGDAKLTDPEYVKAAAAVADLGAKGYFGQGVGSIDYDTAAQQFLTGKAAMFYMGSWILDSMNNPDANKIGSDNVGFMPFPAVDGGKGSIDEYPANVGLPSTLNAKVYDDKVGAWLGCIAENYGSAALQSEGSISGFKANTEVTGVAPLTQEIQTTISKSTSSVLWFEALFSTKATTTSQTNAAQLVTGAISPEDFMKLVQADLDN</sequence>
<evidence type="ECO:0000313" key="6">
    <source>
        <dbReference type="Proteomes" id="UP000189735"/>
    </source>
</evidence>
<keyword evidence="2" id="KW-0813">Transport</keyword>
<dbReference type="AlphaFoldDB" id="A0A1T4WPJ7"/>
<dbReference type="InterPro" id="IPR006059">
    <property type="entry name" value="SBP"/>
</dbReference>
<accession>A0A1T4WPJ7</accession>
<dbReference type="Proteomes" id="UP000032503">
    <property type="component" value="Unassembled WGS sequence"/>
</dbReference>
<dbReference type="PANTHER" id="PTHR43649">
    <property type="entry name" value="ARABINOSE-BINDING PROTEIN-RELATED"/>
    <property type="match status" value="1"/>
</dbReference>
<organism evidence="4 6">
    <name type="scientific">Agreia bicolorata</name>
    <dbReference type="NCBI Taxonomy" id="110935"/>
    <lineage>
        <taxon>Bacteria</taxon>
        <taxon>Bacillati</taxon>
        <taxon>Actinomycetota</taxon>
        <taxon>Actinomycetes</taxon>
        <taxon>Micrococcales</taxon>
        <taxon>Microbacteriaceae</taxon>
        <taxon>Agreia</taxon>
    </lineage>
</organism>
<dbReference type="SUPFAM" id="SSF53850">
    <property type="entry name" value="Periplasmic binding protein-like II"/>
    <property type="match status" value="1"/>
</dbReference>
<dbReference type="RefSeq" id="WP_044440668.1">
    <property type="nucleotide sequence ID" value="NZ_FUYG01000001.1"/>
</dbReference>
<dbReference type="EMBL" id="FUYG01000001">
    <property type="protein sequence ID" value="SKA79273.1"/>
    <property type="molecule type" value="Genomic_DNA"/>
</dbReference>
<reference evidence="3 5" key="1">
    <citation type="journal article" date="2001" name="Int. J. Syst. Evol. Microbiol.">
        <title>Agreia bicolorata gen. nov., sp. nov., to accommodate actinobacteria isolated from narrow reed grass infected by the nematode Heteroanguina graminophila.</title>
        <authorList>
            <person name="Evtushenko L.I."/>
            <person name="Dorofeeva L.V."/>
            <person name="Dobrovolskaya T.G."/>
            <person name="Streshinskaya G.M."/>
            <person name="Subbotin S.A."/>
            <person name="Tiedje J.M."/>
        </authorList>
    </citation>
    <scope>NUCLEOTIDE SEQUENCE [LARGE SCALE GENOMIC DNA]</scope>
    <source>
        <strain evidence="3 5">VKM Ac-1804</strain>
    </source>
</reference>
<gene>
    <name evidence="4" type="ORF">SAMN06295879_0020</name>
    <name evidence="3" type="ORF">TZ00_07720</name>
</gene>
<keyword evidence="5" id="KW-1185">Reference proteome</keyword>
<dbReference type="InterPro" id="IPR050490">
    <property type="entry name" value="Bact_solute-bd_prot1"/>
</dbReference>
<dbReference type="Proteomes" id="UP000189735">
    <property type="component" value="Unassembled WGS sequence"/>
</dbReference>
<reference evidence="4" key="4">
    <citation type="submission" date="2017-02" db="EMBL/GenBank/DDBJ databases">
        <authorList>
            <person name="Peterson S.W."/>
        </authorList>
    </citation>
    <scope>NUCLEOTIDE SEQUENCE [LARGE SCALE GENOMIC DNA]</scope>
    <source>
        <strain evidence="4">VKM Ac-2052</strain>
    </source>
</reference>
<evidence type="ECO:0000256" key="1">
    <source>
        <dbReference type="ARBA" id="ARBA00008520"/>
    </source>
</evidence>
<name>A0A1T4WPJ7_9MICO</name>
<dbReference type="PANTHER" id="PTHR43649:SF29">
    <property type="entry name" value="OSMOPROTECTIVE COMPOUNDS-BINDING PROTEIN GGTB"/>
    <property type="match status" value="1"/>
</dbReference>
<evidence type="ECO:0000313" key="3">
    <source>
        <dbReference type="EMBL" id="KJC64336.1"/>
    </source>
</evidence>
<comment type="similarity">
    <text evidence="1">Belongs to the bacterial solute-binding protein 1 family.</text>
</comment>